<dbReference type="InterPro" id="IPR014710">
    <property type="entry name" value="RmlC-like_jellyroll"/>
</dbReference>
<comment type="catalytic activity">
    <reaction evidence="9">
        <text>L-cysteine + O2 = 3-sulfino-L-alanine + H(+)</text>
        <dbReference type="Rhea" id="RHEA:20441"/>
        <dbReference type="ChEBI" id="CHEBI:15378"/>
        <dbReference type="ChEBI" id="CHEBI:15379"/>
        <dbReference type="ChEBI" id="CHEBI:35235"/>
        <dbReference type="ChEBI" id="CHEBI:61085"/>
        <dbReference type="EC" id="1.13.11.20"/>
    </reaction>
</comment>
<dbReference type="InParanoid" id="A0A1Z5JI66"/>
<sequence length="213" mass="24908">MLSTSPRDVQSLLEHDKIDASSKEDTPFLNEFLRDLPFAICQRKKELSRGFKDPISELFRKLHLHQSDWIKYCHWDSSRPYTRNLVATDHETYTLLLLCWNPGQASPIHDHPCDGCWMRVLQGCVHEERFVKSVVDHRTMHCTRNELYSAGELLYMEDSMGYHRVGNPSADELAVTLHLYCPPYHQCKIWADIEQSEPMIGQISHYTEYGRKV</sequence>
<evidence type="ECO:0000256" key="4">
    <source>
        <dbReference type="ARBA" id="ARBA00022964"/>
    </source>
</evidence>
<proteinExistence type="inferred from homology"/>
<keyword evidence="5 9" id="KW-0560">Oxidoreductase</keyword>
<evidence type="ECO:0000256" key="9">
    <source>
        <dbReference type="RuleBase" id="RU366010"/>
    </source>
</evidence>
<name>A0A1Z5JI66_FISSO</name>
<evidence type="ECO:0000256" key="2">
    <source>
        <dbReference type="ARBA" id="ARBA00013133"/>
    </source>
</evidence>
<dbReference type="EMBL" id="BDSP01000071">
    <property type="protein sequence ID" value="GAX13626.1"/>
    <property type="molecule type" value="Genomic_DNA"/>
</dbReference>
<comment type="similarity">
    <text evidence="1 9">Belongs to the cysteine dioxygenase family.</text>
</comment>
<feature type="binding site" evidence="8">
    <location>
        <position position="163"/>
    </location>
    <ligand>
        <name>Fe cation</name>
        <dbReference type="ChEBI" id="CHEBI:24875"/>
        <note>catalytic</note>
    </ligand>
</feature>
<evidence type="ECO:0000256" key="1">
    <source>
        <dbReference type="ARBA" id="ARBA00006622"/>
    </source>
</evidence>
<dbReference type="Proteomes" id="UP000198406">
    <property type="component" value="Unassembled WGS sequence"/>
</dbReference>
<dbReference type="CDD" id="cd10548">
    <property type="entry name" value="cupin_CDO"/>
    <property type="match status" value="1"/>
</dbReference>
<evidence type="ECO:0000313" key="11">
    <source>
        <dbReference type="Proteomes" id="UP000198406"/>
    </source>
</evidence>
<dbReference type="Gene3D" id="2.60.120.10">
    <property type="entry name" value="Jelly Rolls"/>
    <property type="match status" value="1"/>
</dbReference>
<feature type="binding site" evidence="8">
    <location>
        <position position="109"/>
    </location>
    <ligand>
        <name>Fe cation</name>
        <dbReference type="ChEBI" id="CHEBI:24875"/>
        <note>catalytic</note>
    </ligand>
</feature>
<evidence type="ECO:0000256" key="3">
    <source>
        <dbReference type="ARBA" id="ARBA00022723"/>
    </source>
</evidence>
<comment type="cofactor">
    <cofactor evidence="9">
        <name>Fe cation</name>
        <dbReference type="ChEBI" id="CHEBI:24875"/>
    </cofactor>
    <text evidence="9">Binds 1 Fe cation per subunit.</text>
</comment>
<organism evidence="10 11">
    <name type="scientific">Fistulifera solaris</name>
    <name type="common">Oleaginous diatom</name>
    <dbReference type="NCBI Taxonomy" id="1519565"/>
    <lineage>
        <taxon>Eukaryota</taxon>
        <taxon>Sar</taxon>
        <taxon>Stramenopiles</taxon>
        <taxon>Ochrophyta</taxon>
        <taxon>Bacillariophyta</taxon>
        <taxon>Bacillariophyceae</taxon>
        <taxon>Bacillariophycidae</taxon>
        <taxon>Naviculales</taxon>
        <taxon>Naviculaceae</taxon>
        <taxon>Fistulifera</taxon>
    </lineage>
</organism>
<keyword evidence="7" id="KW-0883">Thioether bond</keyword>
<evidence type="ECO:0000256" key="7">
    <source>
        <dbReference type="PIRSR" id="PIRSR610300-50"/>
    </source>
</evidence>
<dbReference type="Pfam" id="PF05995">
    <property type="entry name" value="CDO_I"/>
    <property type="match status" value="1"/>
</dbReference>
<dbReference type="InterPro" id="IPR010300">
    <property type="entry name" value="CDO_1"/>
</dbReference>
<keyword evidence="6 8" id="KW-0408">Iron</keyword>
<accession>A0A1Z5JI66</accession>
<evidence type="ECO:0000256" key="5">
    <source>
        <dbReference type="ARBA" id="ARBA00023002"/>
    </source>
</evidence>
<dbReference type="AlphaFoldDB" id="A0A1Z5JI66"/>
<dbReference type="GO" id="GO:0008198">
    <property type="term" value="F:ferrous iron binding"/>
    <property type="evidence" value="ECO:0007669"/>
    <property type="project" value="TreeGrafter"/>
</dbReference>
<keyword evidence="11" id="KW-1185">Reference proteome</keyword>
<evidence type="ECO:0000256" key="6">
    <source>
        <dbReference type="ARBA" id="ARBA00023004"/>
    </source>
</evidence>
<dbReference type="PANTHER" id="PTHR12918:SF1">
    <property type="entry name" value="CYSTEINE DIOXYGENASE TYPE 1"/>
    <property type="match status" value="1"/>
</dbReference>
<dbReference type="GO" id="GO:0017172">
    <property type="term" value="F:cysteine dioxygenase activity"/>
    <property type="evidence" value="ECO:0007669"/>
    <property type="project" value="UniProtKB-UniRule"/>
</dbReference>
<gene>
    <name evidence="10" type="ORF">FisN_14Lu372</name>
</gene>
<keyword evidence="4 9" id="KW-0223">Dioxygenase</keyword>
<protein>
    <recommendedName>
        <fullName evidence="2 9">Cysteine dioxygenase</fullName>
        <ecNumber evidence="2 9">1.13.11.20</ecNumber>
    </recommendedName>
</protein>
<dbReference type="GO" id="GO:0019448">
    <property type="term" value="P:L-cysteine catabolic process"/>
    <property type="evidence" value="ECO:0007669"/>
    <property type="project" value="TreeGrafter"/>
</dbReference>
<reference evidence="10 11" key="1">
    <citation type="journal article" date="2015" name="Plant Cell">
        <title>Oil accumulation by the oleaginous diatom Fistulifera solaris as revealed by the genome and transcriptome.</title>
        <authorList>
            <person name="Tanaka T."/>
            <person name="Maeda Y."/>
            <person name="Veluchamy A."/>
            <person name="Tanaka M."/>
            <person name="Abida H."/>
            <person name="Marechal E."/>
            <person name="Bowler C."/>
            <person name="Muto M."/>
            <person name="Sunaga Y."/>
            <person name="Tanaka M."/>
            <person name="Yoshino T."/>
            <person name="Taniguchi T."/>
            <person name="Fukuda Y."/>
            <person name="Nemoto M."/>
            <person name="Matsumoto M."/>
            <person name="Wong P.S."/>
            <person name="Aburatani S."/>
            <person name="Fujibuchi W."/>
        </authorList>
    </citation>
    <scope>NUCLEOTIDE SEQUENCE [LARGE SCALE GENOMIC DNA]</scope>
    <source>
        <strain evidence="10 11">JPCC DA0580</strain>
    </source>
</reference>
<feature type="binding site" evidence="8">
    <location>
        <position position="111"/>
    </location>
    <ligand>
        <name>Fe cation</name>
        <dbReference type="ChEBI" id="CHEBI:24875"/>
        <note>catalytic</note>
    </ligand>
</feature>
<dbReference type="PANTHER" id="PTHR12918">
    <property type="entry name" value="CYSTEINE DIOXYGENASE"/>
    <property type="match status" value="1"/>
</dbReference>
<evidence type="ECO:0000313" key="10">
    <source>
        <dbReference type="EMBL" id="GAX13626.1"/>
    </source>
</evidence>
<keyword evidence="3 8" id="KW-0479">Metal-binding</keyword>
<feature type="cross-link" description="3'-(S-cysteinyl)-tyrosine (Cys-Tyr)" evidence="7">
    <location>
        <begin position="116"/>
        <end position="180"/>
    </location>
</feature>
<evidence type="ECO:0000256" key="8">
    <source>
        <dbReference type="PIRSR" id="PIRSR610300-51"/>
    </source>
</evidence>
<comment type="caution">
    <text evidence="10">The sequence shown here is derived from an EMBL/GenBank/DDBJ whole genome shotgun (WGS) entry which is preliminary data.</text>
</comment>
<dbReference type="EC" id="1.13.11.20" evidence="2 9"/>
<dbReference type="OrthoDB" id="543511at2759"/>
<dbReference type="InterPro" id="IPR011051">
    <property type="entry name" value="RmlC_Cupin_sf"/>
</dbReference>
<dbReference type="SUPFAM" id="SSF51182">
    <property type="entry name" value="RmlC-like cupins"/>
    <property type="match status" value="1"/>
</dbReference>